<protein>
    <submittedName>
        <fullName evidence="1">Uncharacterized protein</fullName>
    </submittedName>
</protein>
<gene>
    <name evidence="1" type="ORF">PNAL_LOCUS299</name>
</gene>
<sequence>MPLNSKSVYCRPNPSFLPFASRRAAVLNATEPSSTGIGGDMFCLFYNTETKTIRAMDGSGRYPGNATLEQIKMDLNVGLDQTESIPKTRALAVTTPGAAAGWVDTVERFGSGMLSLEQILAPAIELAEEGFPVSGLSSSFASNRLDTDWRDHEHLRSASPNSKELLKVDPSFKDGVRGPSAGKIMKNLTLAQTFRALAADGKKGFYKGRVVEELLKVIQDLGGYLSLDGLKFHVETSTLMLQFKGQEVYKKQAPGTNNSTN</sequence>
<dbReference type="SUPFAM" id="SSF56235">
    <property type="entry name" value="N-terminal nucleophile aminohydrolases (Ntn hydrolases)"/>
    <property type="match status" value="1"/>
</dbReference>
<dbReference type="InterPro" id="IPR052896">
    <property type="entry name" value="GGT-like_enzyme"/>
</dbReference>
<comment type="caution">
    <text evidence="1">The sequence shown here is derived from an EMBL/GenBank/DDBJ whole genome shotgun (WGS) entry which is preliminary data.</text>
</comment>
<evidence type="ECO:0000313" key="1">
    <source>
        <dbReference type="EMBL" id="CAG7944725.1"/>
    </source>
</evidence>
<proteinExistence type="predicted"/>
<dbReference type="Proteomes" id="UP001153461">
    <property type="component" value="Unassembled WGS sequence"/>
</dbReference>
<reference evidence="1" key="1">
    <citation type="submission" date="2021-07" db="EMBL/GenBank/DDBJ databases">
        <authorList>
            <person name="Branca A.L. A."/>
        </authorList>
    </citation>
    <scope>NUCLEOTIDE SEQUENCE</scope>
</reference>
<dbReference type="PRINTS" id="PR01210">
    <property type="entry name" value="GGTRANSPTASE"/>
</dbReference>
<organism evidence="1 2">
    <name type="scientific">Penicillium nalgiovense</name>
    <dbReference type="NCBI Taxonomy" id="60175"/>
    <lineage>
        <taxon>Eukaryota</taxon>
        <taxon>Fungi</taxon>
        <taxon>Dikarya</taxon>
        <taxon>Ascomycota</taxon>
        <taxon>Pezizomycotina</taxon>
        <taxon>Eurotiomycetes</taxon>
        <taxon>Eurotiomycetidae</taxon>
        <taxon>Eurotiales</taxon>
        <taxon>Aspergillaceae</taxon>
        <taxon>Penicillium</taxon>
    </lineage>
</organism>
<dbReference type="OrthoDB" id="5396806at2759"/>
<dbReference type="EMBL" id="CAJVNV010000010">
    <property type="protein sequence ID" value="CAG7944725.1"/>
    <property type="molecule type" value="Genomic_DNA"/>
</dbReference>
<dbReference type="PANTHER" id="PTHR43881">
    <property type="entry name" value="GAMMA-GLUTAMYLTRANSPEPTIDASE (AFU_ORTHOLOGUE AFUA_4G13580)"/>
    <property type="match status" value="1"/>
</dbReference>
<evidence type="ECO:0000313" key="2">
    <source>
        <dbReference type="Proteomes" id="UP001153461"/>
    </source>
</evidence>
<dbReference type="PANTHER" id="PTHR43881:SF1">
    <property type="entry name" value="GAMMA-GLUTAMYLTRANSPEPTIDASE (AFU_ORTHOLOGUE AFUA_4G13580)"/>
    <property type="match status" value="1"/>
</dbReference>
<dbReference type="AlphaFoldDB" id="A0A9W4H8W0"/>
<dbReference type="Pfam" id="PF01019">
    <property type="entry name" value="G_glu_transpept"/>
    <property type="match status" value="1"/>
</dbReference>
<accession>A0A9W4H8W0</accession>
<name>A0A9W4H8W0_PENNA</name>
<dbReference type="InterPro" id="IPR029055">
    <property type="entry name" value="Ntn_hydrolases_N"/>
</dbReference>